<evidence type="ECO:0000256" key="3">
    <source>
        <dbReference type="ARBA" id="ARBA00009743"/>
    </source>
</evidence>
<organism evidence="16">
    <name type="scientific">Saccharomyces cerevisiae x Saccharomyces eubayanus</name>
    <dbReference type="NCBI Taxonomy" id="1684324"/>
    <lineage>
        <taxon>Eukaryota</taxon>
        <taxon>Fungi</taxon>
        <taxon>Dikarya</taxon>
        <taxon>Ascomycota</taxon>
        <taxon>Saccharomycotina</taxon>
        <taxon>Saccharomycetes</taxon>
        <taxon>Saccharomycetales</taxon>
        <taxon>Saccharomycetaceae</taxon>
        <taxon>Saccharomyces</taxon>
    </lineage>
</organism>
<evidence type="ECO:0000256" key="7">
    <source>
        <dbReference type="ARBA" id="ARBA00022729"/>
    </source>
</evidence>
<dbReference type="InterPro" id="IPR013780">
    <property type="entry name" value="Glyco_hydro_b"/>
</dbReference>
<evidence type="ECO:0000256" key="5">
    <source>
        <dbReference type="ARBA" id="ARBA00012755"/>
    </source>
</evidence>
<comment type="subcellular location">
    <subcellularLocation>
        <location evidence="2">Secreted</location>
    </subcellularLocation>
</comment>
<dbReference type="InterPro" id="IPR006215">
    <property type="entry name" value="Glyco_hydro_melibiase"/>
</dbReference>
<keyword evidence="9 12" id="KW-1015">Disulfide bond</keyword>
<evidence type="ECO:0000256" key="11">
    <source>
        <dbReference type="ARBA" id="ARBA00023295"/>
    </source>
</evidence>
<evidence type="ECO:0000259" key="14">
    <source>
        <dbReference type="Pfam" id="PF17801"/>
    </source>
</evidence>
<evidence type="ECO:0000313" key="15">
    <source>
        <dbReference type="EMBL" id="SBT28030.1"/>
    </source>
</evidence>
<dbReference type="Gene3D" id="3.20.20.70">
    <property type="entry name" value="Aldolase class I"/>
    <property type="match status" value="1"/>
</dbReference>
<dbReference type="PRINTS" id="PR00748">
    <property type="entry name" value="MELIBIASE"/>
</dbReference>
<accession>A0A1A8YFA7</accession>
<evidence type="ECO:0000256" key="6">
    <source>
        <dbReference type="ARBA" id="ARBA00022525"/>
    </source>
</evidence>
<evidence type="ECO:0000256" key="1">
    <source>
        <dbReference type="ARBA" id="ARBA00001255"/>
    </source>
</evidence>
<dbReference type="Pfam" id="PF16499">
    <property type="entry name" value="Melibiase_2"/>
    <property type="match status" value="1"/>
</dbReference>
<dbReference type="InterPro" id="IPR041233">
    <property type="entry name" value="Melibiase_C"/>
</dbReference>
<evidence type="ECO:0000256" key="9">
    <source>
        <dbReference type="ARBA" id="ARBA00023157"/>
    </source>
</evidence>
<dbReference type="SUPFAM" id="SSF51011">
    <property type="entry name" value="Glycosyl hydrolase domain"/>
    <property type="match status" value="1"/>
</dbReference>
<dbReference type="PANTHER" id="PTHR11452:SF75">
    <property type="entry name" value="ALPHA-GALACTOSIDASE MEL1"/>
    <property type="match status" value="1"/>
</dbReference>
<dbReference type="InterPro" id="IPR013785">
    <property type="entry name" value="Aldolase_TIM"/>
</dbReference>
<keyword evidence="11 12" id="KW-0326">Glycosidase</keyword>
<dbReference type="AlphaFoldDB" id="A0A1A8YFA7"/>
<evidence type="ECO:0000256" key="10">
    <source>
        <dbReference type="ARBA" id="ARBA00023180"/>
    </source>
</evidence>
<dbReference type="EC" id="3.2.1.22" evidence="5 12"/>
<comment type="subunit">
    <text evidence="4">Homotetramer.</text>
</comment>
<name>A0A1A8YFA7_9SACH</name>
<evidence type="ECO:0000256" key="8">
    <source>
        <dbReference type="ARBA" id="ARBA00022801"/>
    </source>
</evidence>
<dbReference type="PANTHER" id="PTHR11452">
    <property type="entry name" value="ALPHA-GALACTOSIDASE/ALPHA-N-ACETYLGALACTOSAMINIDASE"/>
    <property type="match status" value="1"/>
</dbReference>
<keyword evidence="8 12" id="KW-0378">Hydrolase</keyword>
<proteinExistence type="inferred from homology"/>
<reference evidence="16" key="1">
    <citation type="submission" date="2016-05" db="EMBL/GenBank/DDBJ databases">
        <authorList>
            <person name="Lavstsen T."/>
            <person name="Jespersen J.S."/>
        </authorList>
    </citation>
    <scope>NUCLEOTIDE SEQUENCE</scope>
    <source>
        <strain evidence="15">CBS 1260</strain>
        <strain evidence="16">CBS 2156</strain>
    </source>
</reference>
<dbReference type="EMBL" id="LT594230">
    <property type="protein sequence ID" value="SBT28031.1"/>
    <property type="molecule type" value="Genomic_DNA"/>
</dbReference>
<sequence>MFLLYLFTSFAAVSGVLGSSPSYNGLGLTPQMGWDNWNTFACDVSEQLLLDTADRISEIGLKDLGYTYVILDDCWSSGRTANGTLVADKEKFPNGMSHVADHLHNNNFLFGMYSSAGEYTCAGYPGSLGHEEEDAEFFASNGVDYLKYDNCYNKGQFGAPETSYKRYKAMSDALNKTGRPIFYSLCNWGQDLTFYWGSDIANSWRMSGDIYPQFTRPDSRCPCDGDQFDCAYAGFHCSIMNILNKAAPMGQNAGIGGWNDLDNLEVGVGNLTDDEEKAHFSMWAMVKSPLVIGADVNHLKASSYSIYSQASVIAINQDPKGVPATRVWRHQVPQTDKYGQGEIQFWSGPLDNGDQVIALLNGGNKPRPMNTNLEEIFFDSYLGSEQLSSNWDIYDLWANRVDNATSANILNNNSVGNATIYNATALSYKDGMAKNDTRLFGTKIGSISPDGLLNTTVPAHGIAFYRLRRST</sequence>
<dbReference type="InterPro" id="IPR017853">
    <property type="entry name" value="GH"/>
</dbReference>
<evidence type="ECO:0000313" key="16">
    <source>
        <dbReference type="EMBL" id="SBT28031.1"/>
    </source>
</evidence>
<dbReference type="CDD" id="cd14792">
    <property type="entry name" value="GH27"/>
    <property type="match status" value="1"/>
</dbReference>
<protein>
    <recommendedName>
        <fullName evidence="5 12">Alpha-galactosidase</fullName>
        <ecNumber evidence="5 12">3.2.1.22</ecNumber>
    </recommendedName>
    <alternativeName>
        <fullName evidence="12">Melibiase</fullName>
    </alternativeName>
</protein>
<dbReference type="PRINTS" id="PR00740">
    <property type="entry name" value="GLHYDRLASE27"/>
</dbReference>
<feature type="domain" description="Alpha galactosidase C-terminal" evidence="14">
    <location>
        <begin position="340"/>
        <end position="406"/>
    </location>
</feature>
<dbReference type="SUPFAM" id="SSF51445">
    <property type="entry name" value="(Trans)glycosidases"/>
    <property type="match status" value="1"/>
</dbReference>
<keyword evidence="10" id="KW-0325">Glycoprotein</keyword>
<gene>
    <name evidence="16" type="primary">MEL1</name>
</gene>
<evidence type="ECO:0000256" key="13">
    <source>
        <dbReference type="SAM" id="SignalP"/>
    </source>
</evidence>
<dbReference type="EMBL" id="LT594229">
    <property type="protein sequence ID" value="SBT28030.1"/>
    <property type="molecule type" value="Genomic_DNA"/>
</dbReference>
<dbReference type="InterPro" id="IPR002241">
    <property type="entry name" value="Glyco_hydro_27"/>
</dbReference>
<evidence type="ECO:0000256" key="4">
    <source>
        <dbReference type="ARBA" id="ARBA00011881"/>
    </source>
</evidence>
<reference evidence="16" key="2">
    <citation type="submission" date="2016-06" db="EMBL/GenBank/DDBJ databases">
        <title>On the identity of Saccharomyces uvarum (Beijerinck, 1898).</title>
        <authorList>
            <person name="Nguyen Huu Vang H.V.N."/>
            <person name="Teun Boekhout T.B."/>
        </authorList>
    </citation>
    <scope>NUCLEOTIDE SEQUENCE</scope>
    <source>
        <strain evidence="15">CBS 1260</strain>
        <strain evidence="16">CBS 2156</strain>
    </source>
</reference>
<dbReference type="GO" id="GO:0005995">
    <property type="term" value="P:melibiose catabolic process"/>
    <property type="evidence" value="ECO:0007669"/>
    <property type="project" value="UniProtKB-ARBA"/>
</dbReference>
<dbReference type="GO" id="GO:0005576">
    <property type="term" value="C:extracellular region"/>
    <property type="evidence" value="ECO:0007669"/>
    <property type="project" value="UniProtKB-SubCell"/>
</dbReference>
<comment type="catalytic activity">
    <reaction evidence="1 12">
        <text>Hydrolysis of terminal, non-reducing alpha-D-galactose residues in alpha-D-galactosides, including galactose oligosaccharides, galactomannans and galactolipids.</text>
        <dbReference type="EC" id="3.2.1.22"/>
    </reaction>
</comment>
<dbReference type="GO" id="GO:0004557">
    <property type="term" value="F:alpha-galactosidase activity"/>
    <property type="evidence" value="ECO:0007669"/>
    <property type="project" value="UniProtKB-EC"/>
</dbReference>
<dbReference type="FunFam" id="3.20.20.70:FF:000202">
    <property type="entry name" value="Alpha-galactosidase"/>
    <property type="match status" value="1"/>
</dbReference>
<feature type="chain" id="PRO_5015059794" description="Alpha-galactosidase" evidence="13">
    <location>
        <begin position="19"/>
        <end position="471"/>
    </location>
</feature>
<evidence type="ECO:0000256" key="12">
    <source>
        <dbReference type="RuleBase" id="RU361168"/>
    </source>
</evidence>
<keyword evidence="7 13" id="KW-0732">Signal</keyword>
<feature type="signal peptide" evidence="13">
    <location>
        <begin position="1"/>
        <end position="18"/>
    </location>
</feature>
<keyword evidence="6" id="KW-0964">Secreted</keyword>
<dbReference type="Pfam" id="PF17801">
    <property type="entry name" value="Melibiase_C"/>
    <property type="match status" value="1"/>
</dbReference>
<evidence type="ECO:0000256" key="2">
    <source>
        <dbReference type="ARBA" id="ARBA00004613"/>
    </source>
</evidence>
<comment type="similarity">
    <text evidence="3 12">Belongs to the glycosyl hydrolase 27 family.</text>
</comment>
<dbReference type="Gene3D" id="2.60.40.1180">
    <property type="entry name" value="Golgi alpha-mannosidase II"/>
    <property type="match status" value="1"/>
</dbReference>